<organism evidence="1 2">
    <name type="scientific">Drosophila madeirensis</name>
    <name type="common">Fruit fly</name>
    <dbReference type="NCBI Taxonomy" id="30013"/>
    <lineage>
        <taxon>Eukaryota</taxon>
        <taxon>Metazoa</taxon>
        <taxon>Ecdysozoa</taxon>
        <taxon>Arthropoda</taxon>
        <taxon>Hexapoda</taxon>
        <taxon>Insecta</taxon>
        <taxon>Pterygota</taxon>
        <taxon>Neoptera</taxon>
        <taxon>Endopterygota</taxon>
        <taxon>Diptera</taxon>
        <taxon>Brachycera</taxon>
        <taxon>Muscomorpha</taxon>
        <taxon>Ephydroidea</taxon>
        <taxon>Drosophilidae</taxon>
        <taxon>Drosophila</taxon>
        <taxon>Sophophora</taxon>
    </lineage>
</organism>
<evidence type="ECO:0000313" key="2">
    <source>
        <dbReference type="Proteomes" id="UP001500889"/>
    </source>
</evidence>
<name>A0AAU9G3W3_DROMD</name>
<evidence type="ECO:0000313" key="1">
    <source>
        <dbReference type="EMBL" id="BFG02216.1"/>
    </source>
</evidence>
<accession>A0AAU9G3W3</accession>
<sequence>MKPWLEKDSEAEGLNLKDQLNLAQVSEPSAVDFFEFEDQVEGKRKFATFRELIKNYEYETKLIPIGDRHNYFKNLPKELKEECFKL</sequence>
<dbReference type="EMBL" id="AP029266">
    <property type="protein sequence ID" value="BFG02216.1"/>
    <property type="molecule type" value="Genomic_DNA"/>
</dbReference>
<dbReference type="Proteomes" id="UP001500889">
    <property type="component" value="Chromosome A"/>
</dbReference>
<keyword evidence="2" id="KW-1185">Reference proteome</keyword>
<gene>
    <name evidence="1" type="ORF">DMAD_01786</name>
</gene>
<dbReference type="AlphaFoldDB" id="A0AAU9G3W3"/>
<reference evidence="1 2" key="1">
    <citation type="submission" date="2024-02" db="EMBL/GenBank/DDBJ databases">
        <title>A chromosome-level genome assembly of Drosophila madeirensis, a fruit fly species endemic to Madeira island.</title>
        <authorList>
            <person name="Tomihara K."/>
            <person name="Llopart A."/>
            <person name="Yamamoto D."/>
        </authorList>
    </citation>
    <scope>NUCLEOTIDE SEQUENCE [LARGE SCALE GENOMIC DNA]</scope>
    <source>
        <strain evidence="1 2">RF1</strain>
    </source>
</reference>
<protein>
    <submittedName>
        <fullName evidence="1">Uncharacterized protein</fullName>
    </submittedName>
</protein>
<proteinExistence type="predicted"/>